<keyword evidence="13" id="KW-0594">Phospholipid biosynthesis</keyword>
<keyword evidence="10" id="KW-1133">Transmembrane helix</keyword>
<gene>
    <name evidence="19" type="primary">CHO1</name>
    <name evidence="19" type="ORF">OC842_001450</name>
</gene>
<evidence type="ECO:0000256" key="3">
    <source>
        <dbReference type="ARBA" id="ARBA00005189"/>
    </source>
</evidence>
<feature type="compositionally biased region" description="Low complexity" evidence="18">
    <location>
        <begin position="15"/>
        <end position="36"/>
    </location>
</feature>
<keyword evidence="11" id="KW-0443">Lipid metabolism</keyword>
<feature type="compositionally biased region" description="Pro residues" evidence="18">
    <location>
        <begin position="37"/>
        <end position="48"/>
    </location>
</feature>
<dbReference type="GO" id="GO:0003882">
    <property type="term" value="F:CDP-diacylglycerol-serine O-phosphatidyltransferase activity"/>
    <property type="evidence" value="ECO:0007669"/>
    <property type="project" value="UniProtKB-EC"/>
</dbReference>
<name>A0AAN6GF08_9BASI</name>
<feature type="region of interest" description="Disordered" evidence="18">
    <location>
        <begin position="168"/>
        <end position="226"/>
    </location>
</feature>
<comment type="pathway">
    <text evidence="3">Lipid metabolism.</text>
</comment>
<accession>A0AAN6GF08</accession>
<feature type="region of interest" description="Disordered" evidence="18">
    <location>
        <begin position="15"/>
        <end position="59"/>
    </location>
</feature>
<organism evidence="19 20">
    <name type="scientific">Tilletia horrida</name>
    <dbReference type="NCBI Taxonomy" id="155126"/>
    <lineage>
        <taxon>Eukaryota</taxon>
        <taxon>Fungi</taxon>
        <taxon>Dikarya</taxon>
        <taxon>Basidiomycota</taxon>
        <taxon>Ustilaginomycotina</taxon>
        <taxon>Exobasidiomycetes</taxon>
        <taxon>Tilletiales</taxon>
        <taxon>Tilletiaceae</taxon>
        <taxon>Tilletia</taxon>
    </lineage>
</organism>
<evidence type="ECO:0000313" key="20">
    <source>
        <dbReference type="Proteomes" id="UP001176521"/>
    </source>
</evidence>
<evidence type="ECO:0000256" key="6">
    <source>
        <dbReference type="ARBA" id="ARBA00022516"/>
    </source>
</evidence>
<feature type="compositionally biased region" description="Low complexity" evidence="18">
    <location>
        <begin position="203"/>
        <end position="218"/>
    </location>
</feature>
<keyword evidence="14" id="KW-1208">Phospholipid metabolism</keyword>
<evidence type="ECO:0000256" key="15">
    <source>
        <dbReference type="ARBA" id="ARBA00032361"/>
    </source>
</evidence>
<evidence type="ECO:0000256" key="18">
    <source>
        <dbReference type="SAM" id="MobiDB-lite"/>
    </source>
</evidence>
<evidence type="ECO:0000256" key="5">
    <source>
        <dbReference type="ARBA" id="ARBA00017171"/>
    </source>
</evidence>
<dbReference type="AlphaFoldDB" id="A0AAN6GF08"/>
<proteinExistence type="inferred from homology"/>
<dbReference type="PANTHER" id="PTHR14269:SF61">
    <property type="entry name" value="CDP-DIACYLGLYCEROL--SERINE O-PHOSPHATIDYLTRANSFERASE"/>
    <property type="match status" value="1"/>
</dbReference>
<dbReference type="PANTHER" id="PTHR14269">
    <property type="entry name" value="CDP-DIACYLGLYCEROL--GLYCEROL-3-PHOSPHATE 3-PHOSPHATIDYLTRANSFERASE-RELATED"/>
    <property type="match status" value="1"/>
</dbReference>
<dbReference type="Pfam" id="PF01066">
    <property type="entry name" value="CDP-OH_P_transf"/>
    <property type="match status" value="1"/>
</dbReference>
<evidence type="ECO:0000256" key="14">
    <source>
        <dbReference type="ARBA" id="ARBA00023264"/>
    </source>
</evidence>
<evidence type="ECO:0000256" key="2">
    <source>
        <dbReference type="ARBA" id="ARBA00004477"/>
    </source>
</evidence>
<keyword evidence="9" id="KW-0256">Endoplasmic reticulum</keyword>
<dbReference type="GO" id="GO:0006659">
    <property type="term" value="P:phosphatidylserine biosynthetic process"/>
    <property type="evidence" value="ECO:0007669"/>
    <property type="project" value="UniProtKB-ARBA"/>
</dbReference>
<evidence type="ECO:0000256" key="8">
    <source>
        <dbReference type="ARBA" id="ARBA00022692"/>
    </source>
</evidence>
<sequence>MPGTIASITDPALVSAALPHHPTSASASASASASQPPRQPPQPQPQPQPSASALEDQVLTTAAQASNVLSTAADPTALAAATASPFNSPPGSRRPSAQFPQIQLSALSEAQPQAPPPKAAIVSAPTTHALVTPEPLQQGVALTSASSANAILHSAISAAIAPTNTPARMTTDLAHGSSNSNSNSNNMASSSSSSSQLTQRKGAAAAAAAASTRSSSSSPQHAGADSNAANSNLVRFVETPGHFSLVRNFHLADAFTLMNGFCGAQSLFASGRYLITSDPIHAWHALWFPLFGAIFDLLDGKVARWRNSSSMLGQELDSLADSTSFGAAPAFAAFALGLRLPLDTLILTGFVCAGIARLARFNVTTASIPHDSSGKARYFEGLPIPSSLILVGGMALCLLFGRFEGAGGGSSVGLGAITTVGKAGWWAPAQLLTSSPSTAWNLLKAEASLPTGRKLLFTGRLAASKLVSAGGATGVPLGVLNLDVFGLVEGVFGADFAQEWARVHTISLLWLAWSAAMVSKTLRVPKP</sequence>
<dbReference type="FunFam" id="1.20.120.1760:FF:000022">
    <property type="entry name" value="CDP-diacylglycerol--serine O-phosphatidyltransferase"/>
    <property type="match status" value="1"/>
</dbReference>
<evidence type="ECO:0000256" key="11">
    <source>
        <dbReference type="ARBA" id="ARBA00023098"/>
    </source>
</evidence>
<keyword evidence="20" id="KW-1185">Reference proteome</keyword>
<evidence type="ECO:0000256" key="12">
    <source>
        <dbReference type="ARBA" id="ARBA00023136"/>
    </source>
</evidence>
<dbReference type="Proteomes" id="UP001176521">
    <property type="component" value="Unassembled WGS sequence"/>
</dbReference>
<evidence type="ECO:0000256" key="7">
    <source>
        <dbReference type="ARBA" id="ARBA00022679"/>
    </source>
</evidence>
<evidence type="ECO:0000256" key="17">
    <source>
        <dbReference type="RuleBase" id="RU003750"/>
    </source>
</evidence>
<comment type="catalytic activity">
    <reaction evidence="1">
        <text>a CDP-1,2-diacyl-sn-glycerol + L-serine = a 1,2-diacyl-sn-glycero-3-phospho-L-serine + CMP + H(+)</text>
        <dbReference type="Rhea" id="RHEA:16913"/>
        <dbReference type="ChEBI" id="CHEBI:15378"/>
        <dbReference type="ChEBI" id="CHEBI:33384"/>
        <dbReference type="ChEBI" id="CHEBI:57262"/>
        <dbReference type="ChEBI" id="CHEBI:58332"/>
        <dbReference type="ChEBI" id="CHEBI:60377"/>
        <dbReference type="EC" id="2.7.8.8"/>
    </reaction>
</comment>
<evidence type="ECO:0000313" key="19">
    <source>
        <dbReference type="EMBL" id="KAK0537943.1"/>
    </source>
</evidence>
<dbReference type="EMBL" id="JAPDMQ010000052">
    <property type="protein sequence ID" value="KAK0537943.1"/>
    <property type="molecule type" value="Genomic_DNA"/>
</dbReference>
<keyword evidence="7 17" id="KW-0808">Transferase</keyword>
<feature type="compositionally biased region" description="Low complexity" evidence="18">
    <location>
        <begin position="177"/>
        <end position="195"/>
    </location>
</feature>
<dbReference type="Gene3D" id="1.20.120.1760">
    <property type="match status" value="1"/>
</dbReference>
<reference evidence="19" key="1">
    <citation type="journal article" date="2023" name="PhytoFront">
        <title>Draft Genome Resources of Seven Strains of Tilletia horrida, Causal Agent of Kernel Smut of Rice.</title>
        <authorList>
            <person name="Khanal S."/>
            <person name="Antony Babu S."/>
            <person name="Zhou X.G."/>
        </authorList>
    </citation>
    <scope>NUCLEOTIDE SEQUENCE</scope>
    <source>
        <strain evidence="19">TX3</strain>
    </source>
</reference>
<evidence type="ECO:0000256" key="9">
    <source>
        <dbReference type="ARBA" id="ARBA00022824"/>
    </source>
</evidence>
<dbReference type="InterPro" id="IPR043130">
    <property type="entry name" value="CDP-OH_PTrfase_TM_dom"/>
</dbReference>
<comment type="caution">
    <text evidence="19">The sequence shown here is derived from an EMBL/GenBank/DDBJ whole genome shotgun (WGS) entry which is preliminary data.</text>
</comment>
<evidence type="ECO:0000256" key="10">
    <source>
        <dbReference type="ARBA" id="ARBA00022989"/>
    </source>
</evidence>
<evidence type="ECO:0000256" key="13">
    <source>
        <dbReference type="ARBA" id="ARBA00023209"/>
    </source>
</evidence>
<dbReference type="PROSITE" id="PS00379">
    <property type="entry name" value="CDP_ALCOHOL_P_TRANSF"/>
    <property type="match status" value="1"/>
</dbReference>
<dbReference type="GO" id="GO:0005789">
    <property type="term" value="C:endoplasmic reticulum membrane"/>
    <property type="evidence" value="ECO:0007669"/>
    <property type="project" value="UniProtKB-SubCell"/>
</dbReference>
<keyword evidence="12" id="KW-0472">Membrane</keyword>
<dbReference type="InterPro" id="IPR048254">
    <property type="entry name" value="CDP_ALCOHOL_P_TRANSF_CS"/>
</dbReference>
<keyword evidence="8" id="KW-0812">Transmembrane</keyword>
<feature type="region of interest" description="Disordered" evidence="18">
    <location>
        <begin position="80"/>
        <end position="99"/>
    </location>
</feature>
<dbReference type="InterPro" id="IPR000462">
    <property type="entry name" value="CDP-OH_P_trans"/>
</dbReference>
<dbReference type="EC" id="2.7.8.8" evidence="4"/>
<keyword evidence="6" id="KW-0444">Lipid biosynthesis</keyword>
<evidence type="ECO:0000256" key="4">
    <source>
        <dbReference type="ARBA" id="ARBA00013174"/>
    </source>
</evidence>
<comment type="subcellular location">
    <subcellularLocation>
        <location evidence="2">Endoplasmic reticulum membrane</location>
        <topology evidence="2">Multi-pass membrane protein</topology>
    </subcellularLocation>
</comment>
<evidence type="ECO:0000256" key="16">
    <source>
        <dbReference type="ARBA" id="ARBA00060701"/>
    </source>
</evidence>
<comment type="pathway">
    <text evidence="16">Phospholipid metabolism; phosphatidylethanolamine biosynthesis; phosphatidylethanolamine from CDP-diacylglycerol: step 1/2.</text>
</comment>
<protein>
    <recommendedName>
        <fullName evidence="5">CDP-diacylglycerol--serine O-phosphatidyltransferase</fullName>
        <ecNumber evidence="4">2.7.8.8</ecNumber>
    </recommendedName>
    <alternativeName>
        <fullName evidence="15">Phosphatidylserine synthase</fullName>
    </alternativeName>
</protein>
<comment type="similarity">
    <text evidence="17">Belongs to the CDP-alcohol phosphatidyltransferase class-I family.</text>
</comment>
<dbReference type="InterPro" id="IPR050324">
    <property type="entry name" value="CDP-alcohol_PTase-I"/>
</dbReference>
<evidence type="ECO:0000256" key="1">
    <source>
        <dbReference type="ARBA" id="ARBA00000287"/>
    </source>
</evidence>